<evidence type="ECO:0000313" key="2">
    <source>
        <dbReference type="Proteomes" id="UP000004386"/>
    </source>
</evidence>
<evidence type="ECO:0000313" key="1">
    <source>
        <dbReference type="EMBL" id="EEQ93383.1"/>
    </source>
</evidence>
<dbReference type="EMBL" id="ACQA01000002">
    <property type="protein sequence ID" value="EEQ93383.1"/>
    <property type="molecule type" value="Genomic_DNA"/>
</dbReference>
<reference evidence="1 2" key="1">
    <citation type="submission" date="2009-05" db="EMBL/GenBank/DDBJ databases">
        <authorList>
            <person name="Setubal J.C."/>
            <person name="Boyle S."/>
            <person name="Crasta O.R."/>
            <person name="Gillespie J.J."/>
            <person name="Kenyon R.W."/>
            <person name="Lu J."/>
            <person name="Mane S."/>
            <person name="Nagrani S."/>
            <person name="Shallom J.M."/>
            <person name="Shallom S."/>
            <person name="Shukla M."/>
            <person name="Snyder E.E."/>
            <person name="Sobral B.W."/>
            <person name="Wattam A.R."/>
            <person name="Will R."/>
            <person name="Williams K."/>
            <person name="Yoo H."/>
            <person name="Munk C."/>
            <person name="Tapia R."/>
            <person name="Green L."/>
            <person name="Rogers Y."/>
            <person name="Detter J.C."/>
            <person name="Bruce D."/>
            <person name="Brettin T.S."/>
            <person name="Tsolis R."/>
        </authorList>
    </citation>
    <scope>NUCLEOTIDE SEQUENCE [LARGE SCALE GENOMIC DNA]</scope>
    <source>
        <strain evidence="1 2">LMG 3301</strain>
    </source>
</reference>
<accession>C4WPF1</accession>
<dbReference type="Proteomes" id="UP000004386">
    <property type="component" value="Unassembled WGS sequence"/>
</dbReference>
<comment type="caution">
    <text evidence="1">The sequence shown here is derived from an EMBL/GenBank/DDBJ whole genome shotgun (WGS) entry which is preliminary data.</text>
</comment>
<organism evidence="1 2">
    <name type="scientific">Brucella intermedia LMG 3301</name>
    <dbReference type="NCBI Taxonomy" id="641118"/>
    <lineage>
        <taxon>Bacteria</taxon>
        <taxon>Pseudomonadati</taxon>
        <taxon>Pseudomonadota</taxon>
        <taxon>Alphaproteobacteria</taxon>
        <taxon>Hyphomicrobiales</taxon>
        <taxon>Brucellaceae</taxon>
        <taxon>Brucella/Ochrobactrum group</taxon>
        <taxon>Brucella</taxon>
    </lineage>
</organism>
<dbReference type="AlphaFoldDB" id="C4WPF1"/>
<protein>
    <submittedName>
        <fullName evidence="1">Uncharacterized protein</fullName>
    </submittedName>
</protein>
<gene>
    <name evidence="1" type="ORF">OINT_2000534</name>
</gene>
<dbReference type="HOGENOM" id="CLU_3366145_0_0_5"/>
<sequence>MMRRRNLGSCGFISTDTKLAPDQIAALIESGAITG</sequence>
<proteinExistence type="predicted"/>
<name>C4WPF1_9HYPH</name>